<accession>A0AAW1HPF6</accession>
<keyword evidence="3" id="KW-1185">Reference proteome</keyword>
<gene>
    <name evidence="2" type="ORF">RND81_11G199000</name>
</gene>
<keyword evidence="1" id="KW-1133">Transmembrane helix</keyword>
<name>A0AAW1HPF6_SAPOF</name>
<protein>
    <submittedName>
        <fullName evidence="2">Uncharacterized protein</fullName>
    </submittedName>
</protein>
<dbReference type="AlphaFoldDB" id="A0AAW1HPF6"/>
<keyword evidence="1" id="KW-0812">Transmembrane</keyword>
<evidence type="ECO:0000313" key="2">
    <source>
        <dbReference type="EMBL" id="KAK9678252.1"/>
    </source>
</evidence>
<dbReference type="Proteomes" id="UP001443914">
    <property type="component" value="Unassembled WGS sequence"/>
</dbReference>
<reference evidence="2" key="1">
    <citation type="submission" date="2024-03" db="EMBL/GenBank/DDBJ databases">
        <title>WGS assembly of Saponaria officinalis var. Norfolk2.</title>
        <authorList>
            <person name="Jenkins J."/>
            <person name="Shu S."/>
            <person name="Grimwood J."/>
            <person name="Barry K."/>
            <person name="Goodstein D."/>
            <person name="Schmutz J."/>
            <person name="Leebens-Mack J."/>
            <person name="Osbourn A."/>
        </authorList>
    </citation>
    <scope>NUCLEOTIDE SEQUENCE [LARGE SCALE GENOMIC DNA]</scope>
    <source>
        <strain evidence="2">JIC</strain>
    </source>
</reference>
<dbReference type="EMBL" id="JBDFQZ010000011">
    <property type="protein sequence ID" value="KAK9678252.1"/>
    <property type="molecule type" value="Genomic_DNA"/>
</dbReference>
<organism evidence="2 3">
    <name type="scientific">Saponaria officinalis</name>
    <name type="common">Common soapwort</name>
    <name type="synonym">Lychnis saponaria</name>
    <dbReference type="NCBI Taxonomy" id="3572"/>
    <lineage>
        <taxon>Eukaryota</taxon>
        <taxon>Viridiplantae</taxon>
        <taxon>Streptophyta</taxon>
        <taxon>Embryophyta</taxon>
        <taxon>Tracheophyta</taxon>
        <taxon>Spermatophyta</taxon>
        <taxon>Magnoliopsida</taxon>
        <taxon>eudicotyledons</taxon>
        <taxon>Gunneridae</taxon>
        <taxon>Pentapetalae</taxon>
        <taxon>Caryophyllales</taxon>
        <taxon>Caryophyllaceae</taxon>
        <taxon>Caryophylleae</taxon>
        <taxon>Saponaria</taxon>
    </lineage>
</organism>
<keyword evidence="1" id="KW-0472">Membrane</keyword>
<proteinExistence type="predicted"/>
<evidence type="ECO:0000256" key="1">
    <source>
        <dbReference type="SAM" id="Phobius"/>
    </source>
</evidence>
<sequence>MSLFKNVKDWRKHVADYCFLDDGDLLKEEALVEYGTNATLQREDLLTMLPSRLTSSAVIDCWAMLLNMIESEENKNQMMAFFGLRHTVGPFLLCLLPVHGENGQEGHDAETDALDEVVPRSCKSDDNSDFLSVSKAKSVISREMVSCRIYVGNVDVGFAIELVNFELIILVGFLIMCVR</sequence>
<comment type="caution">
    <text evidence="2">The sequence shown here is derived from an EMBL/GenBank/DDBJ whole genome shotgun (WGS) entry which is preliminary data.</text>
</comment>
<feature type="transmembrane region" description="Helical" evidence="1">
    <location>
        <begin position="156"/>
        <end position="178"/>
    </location>
</feature>
<evidence type="ECO:0000313" key="3">
    <source>
        <dbReference type="Proteomes" id="UP001443914"/>
    </source>
</evidence>